<evidence type="ECO:0000256" key="5">
    <source>
        <dbReference type="ARBA" id="ARBA00023136"/>
    </source>
</evidence>
<evidence type="ECO:0000256" key="2">
    <source>
        <dbReference type="ARBA" id="ARBA00022475"/>
    </source>
</evidence>
<proteinExistence type="predicted"/>
<keyword evidence="4 6" id="KW-1133">Transmembrane helix</keyword>
<dbReference type="PANTHER" id="PTHR34857">
    <property type="entry name" value="SLL0384 PROTEIN"/>
    <property type="match status" value="1"/>
</dbReference>
<dbReference type="Pfam" id="PF02361">
    <property type="entry name" value="CbiQ"/>
    <property type="match status" value="1"/>
</dbReference>
<protein>
    <submittedName>
        <fullName evidence="7">Energy-coupling factor transporter transmembrane protein EcfT</fullName>
    </submittedName>
</protein>
<evidence type="ECO:0000256" key="4">
    <source>
        <dbReference type="ARBA" id="ARBA00022989"/>
    </source>
</evidence>
<evidence type="ECO:0000256" key="3">
    <source>
        <dbReference type="ARBA" id="ARBA00022692"/>
    </source>
</evidence>
<evidence type="ECO:0000256" key="6">
    <source>
        <dbReference type="SAM" id="Phobius"/>
    </source>
</evidence>
<dbReference type="EMBL" id="VOGB01000005">
    <property type="protein sequence ID" value="MQM73217.1"/>
    <property type="molecule type" value="Genomic_DNA"/>
</dbReference>
<reference evidence="7" key="1">
    <citation type="journal article" date="2020" name="Appl. Environ. Microbiol.">
        <title>Medium-Chain Fatty Acid Synthesis by 'Candidatus Weimeria bifida' gen. nov., sp. nov., and 'Candidatus Pseudoramibacter fermentans' sp. nov.</title>
        <authorList>
            <person name="Scarborough M.J."/>
            <person name="Myers K.S."/>
            <person name="Donohue T.J."/>
            <person name="Noguera D.R."/>
        </authorList>
    </citation>
    <scope>NUCLEOTIDE SEQUENCE</scope>
    <source>
        <strain evidence="7">EUB1.1</strain>
    </source>
</reference>
<comment type="caution">
    <text evidence="7">The sequence shown here is derived from an EMBL/GenBank/DDBJ whole genome shotgun (WGS) entry which is preliminary data.</text>
</comment>
<keyword evidence="5 6" id="KW-0472">Membrane</keyword>
<accession>A0A6L5GSK1</accession>
<feature type="transmembrane region" description="Helical" evidence="6">
    <location>
        <begin position="246"/>
        <end position="265"/>
    </location>
</feature>
<dbReference type="PANTHER" id="PTHR34857:SF2">
    <property type="entry name" value="SLL0384 PROTEIN"/>
    <property type="match status" value="1"/>
</dbReference>
<comment type="subcellular location">
    <subcellularLocation>
        <location evidence="1">Membrane</location>
        <topology evidence="1">Multi-pass membrane protein</topology>
    </subcellularLocation>
</comment>
<gene>
    <name evidence="7" type="ORF">FRC53_07400</name>
</gene>
<dbReference type="AlphaFoldDB" id="A0A6L5GSK1"/>
<evidence type="ECO:0000256" key="1">
    <source>
        <dbReference type="ARBA" id="ARBA00004141"/>
    </source>
</evidence>
<dbReference type="InterPro" id="IPR051611">
    <property type="entry name" value="ECF_transporter_component"/>
</dbReference>
<sequence length="274" mass="30503">MFKDITLGQYYPTGSVIHQLDPRTKINFTLVYIVLLFVVNNPVGYLIAIGILALVIALSKIPFVYIARGLKPLIFIIVLTFILNMFMTPGQVLWQWKALHITREGLKLSIFMALRLTLLVAGTSIMTLATSPMDLTDGMEAGMSVIPGLKRVAHDLAMMMSIALRFIPTLMEETDKIMKAQKARGADFETGNIIDRAKALIPILVPLFVSAFRRADELATAMEARCYRGGSGRTRMYVLAYAKRDAIAYIVLAAMTAAMIGSRFIQYPWPFPFG</sequence>
<evidence type="ECO:0000313" key="8">
    <source>
        <dbReference type="Proteomes" id="UP000473648"/>
    </source>
</evidence>
<dbReference type="GO" id="GO:0005886">
    <property type="term" value="C:plasma membrane"/>
    <property type="evidence" value="ECO:0007669"/>
    <property type="project" value="UniProtKB-ARBA"/>
</dbReference>
<dbReference type="InterPro" id="IPR003339">
    <property type="entry name" value="ABC/ECF_trnsptr_transmembrane"/>
</dbReference>
<feature type="transmembrane region" description="Helical" evidence="6">
    <location>
        <begin position="70"/>
        <end position="88"/>
    </location>
</feature>
<keyword evidence="8" id="KW-1185">Reference proteome</keyword>
<keyword evidence="2" id="KW-1003">Cell membrane</keyword>
<organism evidence="7 8">
    <name type="scientific">Candidatus Pseudoramibacter fermentans</name>
    <dbReference type="NCBI Taxonomy" id="2594427"/>
    <lineage>
        <taxon>Bacteria</taxon>
        <taxon>Bacillati</taxon>
        <taxon>Bacillota</taxon>
        <taxon>Clostridia</taxon>
        <taxon>Eubacteriales</taxon>
        <taxon>Eubacteriaceae</taxon>
        <taxon>Pseudoramibacter</taxon>
    </lineage>
</organism>
<feature type="transmembrane region" description="Helical" evidence="6">
    <location>
        <begin position="30"/>
        <end position="58"/>
    </location>
</feature>
<name>A0A6L5GSK1_9FIRM</name>
<evidence type="ECO:0000313" key="7">
    <source>
        <dbReference type="EMBL" id="MQM73217.1"/>
    </source>
</evidence>
<dbReference type="Proteomes" id="UP000473648">
    <property type="component" value="Unassembled WGS sequence"/>
</dbReference>
<feature type="transmembrane region" description="Helical" evidence="6">
    <location>
        <begin position="108"/>
        <end position="129"/>
    </location>
</feature>
<dbReference type="CDD" id="cd16914">
    <property type="entry name" value="EcfT"/>
    <property type="match status" value="1"/>
</dbReference>
<keyword evidence="3 6" id="KW-0812">Transmembrane</keyword>